<protein>
    <submittedName>
        <fullName evidence="4">Alpha-amylase</fullName>
    </submittedName>
    <submittedName>
        <fullName evidence="5">Glycoside hydrolase, family 57, core domain protein</fullName>
        <ecNumber evidence="5">2.4.1.-</ecNumber>
    </submittedName>
</protein>
<dbReference type="GO" id="GO:0016757">
    <property type="term" value="F:glycosyltransferase activity"/>
    <property type="evidence" value="ECO:0007669"/>
    <property type="project" value="UniProtKB-KW"/>
</dbReference>
<dbReference type="Gene3D" id="3.20.110.20">
    <property type="match status" value="1"/>
</dbReference>
<keyword evidence="5" id="KW-0378">Hydrolase</keyword>
<dbReference type="EC" id="2.4.1.-" evidence="5"/>
<comment type="similarity">
    <text evidence="1">Belongs to the glycosyl hydrolase 57 family.</text>
</comment>
<evidence type="ECO:0000256" key="1">
    <source>
        <dbReference type="ARBA" id="ARBA00006821"/>
    </source>
</evidence>
<dbReference type="GO" id="GO:0016787">
    <property type="term" value="F:hydrolase activity"/>
    <property type="evidence" value="ECO:0007669"/>
    <property type="project" value="UniProtKB-KW"/>
</dbReference>
<keyword evidence="5" id="KW-0808">Transferase</keyword>
<evidence type="ECO:0000313" key="5">
    <source>
        <dbReference type="EMBL" id="OFV65941.1"/>
    </source>
</evidence>
<dbReference type="Pfam" id="PF03065">
    <property type="entry name" value="Glyco_hydro_57"/>
    <property type="match status" value="1"/>
</dbReference>
<sequence>MTDICLIFELHQPFRLRKDFFWGKRLFKGGDNLFEHYFDIDLDRKIFQKVSAKCYHPANEAILELIDNFDGEFKVAYSISGVFVEQCRLFDEDLIESFRSLTGTGAVELLDQTYYHSLSGLYEDEDEFIDQVRMHQGLMKDLFKSTPEVFENTELIYNERIAKLAEKLGYRGIVAEGADRVLKGRSPNHIYIPQNGNIRVILRNYRLTDDIGFRFSSRNWEEYPLTADKYASWLAATPGDCITIFPDYETFGEHHWRDTGIFEFLRALPEEVLKWEQMGFVTPSEAIKKHEPAGRLEVGLWDTTSWADIERTTSSWIGNTMQWACYSYHKDLKGLVRGEKRKIWRYLGESDHLYYMFMQGGSAGEVHNYFSHFASPYDAFITYFSALLDLGARVEGVIE</sequence>
<comment type="caution">
    <text evidence="5">The sequence shown here is derived from an EMBL/GenBank/DDBJ whole genome shotgun (WGS) entry which is preliminary data.</text>
</comment>
<dbReference type="PANTHER" id="PTHR36306">
    <property type="entry name" value="ALPHA-AMYLASE-RELATED-RELATED"/>
    <property type="match status" value="1"/>
</dbReference>
<dbReference type="EMBL" id="DRIE01000126">
    <property type="protein sequence ID" value="HEC57765.1"/>
    <property type="molecule type" value="Genomic_DNA"/>
</dbReference>
<dbReference type="CDD" id="cd10795">
    <property type="entry name" value="GH57N_MJA1_like"/>
    <property type="match status" value="1"/>
</dbReference>
<reference evidence="4" key="2">
    <citation type="journal article" date="2020" name="mSystems">
        <title>Genome- and Community-Level Interaction Insights into Carbon Utilization and Element Cycling Functions of Hydrothermarchaeota in Hydrothermal Sediment.</title>
        <authorList>
            <person name="Zhou Z."/>
            <person name="Liu Y."/>
            <person name="Xu W."/>
            <person name="Pan J."/>
            <person name="Luo Z.H."/>
            <person name="Li M."/>
        </authorList>
    </citation>
    <scope>NUCLEOTIDE SEQUENCE [LARGE SCALE GENOMIC DNA]</scope>
    <source>
        <strain evidence="4">HyVt-386</strain>
    </source>
</reference>
<dbReference type="STRING" id="1839936.SBU_001123"/>
<gene>
    <name evidence="4" type="ORF">ENI32_07855</name>
    <name evidence="5" type="ORF">SBU_001123</name>
</gene>
<dbReference type="InterPro" id="IPR004300">
    <property type="entry name" value="Glyco_hydro_57_N"/>
</dbReference>
<dbReference type="EMBL" id="LYOR01000005">
    <property type="protein sequence ID" value="OFV65941.1"/>
    <property type="molecule type" value="Genomic_DNA"/>
</dbReference>
<keyword evidence="2" id="KW-0119">Carbohydrate metabolism</keyword>
<keyword evidence="5" id="KW-0328">Glycosyltransferase</keyword>
<keyword evidence="6" id="KW-1185">Reference proteome</keyword>
<proteinExistence type="inferred from homology"/>
<organism evidence="5 6">
    <name type="scientific">Candidatus Syntropharchaeum butanivorans</name>
    <dbReference type="NCBI Taxonomy" id="1839936"/>
    <lineage>
        <taxon>Archaea</taxon>
        <taxon>Methanobacteriati</taxon>
        <taxon>Methanobacteriota</taxon>
        <taxon>Stenosarchaea group</taxon>
        <taxon>Methanomicrobia</taxon>
        <taxon>Methanosarcinales</taxon>
        <taxon>ANME-2 cluster</taxon>
        <taxon>Candidatus Syntropharchaeum</taxon>
    </lineage>
</organism>
<evidence type="ECO:0000313" key="4">
    <source>
        <dbReference type="EMBL" id="HEC57765.1"/>
    </source>
</evidence>
<dbReference type="InterPro" id="IPR052046">
    <property type="entry name" value="GH57_Enzymes"/>
</dbReference>
<dbReference type="SUPFAM" id="SSF88713">
    <property type="entry name" value="Glycoside hydrolase/deacetylase"/>
    <property type="match status" value="1"/>
</dbReference>
<dbReference type="Proteomes" id="UP000185779">
    <property type="component" value="Unassembled WGS sequence"/>
</dbReference>
<evidence type="ECO:0000313" key="6">
    <source>
        <dbReference type="Proteomes" id="UP000185779"/>
    </source>
</evidence>
<dbReference type="PANTHER" id="PTHR36306:SF1">
    <property type="entry name" value="ALPHA-AMYLASE-RELATED"/>
    <property type="match status" value="1"/>
</dbReference>
<dbReference type="GO" id="GO:0005975">
    <property type="term" value="P:carbohydrate metabolic process"/>
    <property type="evidence" value="ECO:0007669"/>
    <property type="project" value="InterPro"/>
</dbReference>
<feature type="domain" description="Glycoside hydrolase family 57 N-terminal" evidence="3">
    <location>
        <begin position="6"/>
        <end position="297"/>
    </location>
</feature>
<reference evidence="5 6" key="1">
    <citation type="submission" date="2016-05" db="EMBL/GenBank/DDBJ databases">
        <title>Microbial consortia oxidize butane by reversing methanogenesis.</title>
        <authorList>
            <person name="Laso-Perez R."/>
            <person name="Richter M."/>
            <person name="Wegener G."/>
            <person name="Musat F."/>
        </authorList>
    </citation>
    <scope>NUCLEOTIDE SEQUENCE [LARGE SCALE GENOMIC DNA]</scope>
    <source>
        <strain evidence="5">BOX1</strain>
    </source>
</reference>
<name>A0A1F2P5B7_9EURY</name>
<dbReference type="PATRIC" id="fig|1839936.3.peg.1135"/>
<dbReference type="AlphaFoldDB" id="A0A1F2P5B7"/>
<evidence type="ECO:0000256" key="2">
    <source>
        <dbReference type="ARBA" id="ARBA00023277"/>
    </source>
</evidence>
<dbReference type="Proteomes" id="UP000885936">
    <property type="component" value="Unassembled WGS sequence"/>
</dbReference>
<dbReference type="InterPro" id="IPR011330">
    <property type="entry name" value="Glyco_hydro/deAcase_b/a-brl"/>
</dbReference>
<accession>A0A1F2P5B7</accession>
<evidence type="ECO:0000259" key="3">
    <source>
        <dbReference type="Pfam" id="PF03065"/>
    </source>
</evidence>